<evidence type="ECO:0000256" key="10">
    <source>
        <dbReference type="ARBA" id="ARBA00023242"/>
    </source>
</evidence>
<dbReference type="InterPro" id="IPR009057">
    <property type="entry name" value="Homeodomain-like_sf"/>
</dbReference>
<comment type="subunit">
    <text evidence="11">Binds the target DNA as a monomer.</text>
</comment>
<dbReference type="PROSITE" id="PS51294">
    <property type="entry name" value="HTH_MYB"/>
    <property type="match status" value="1"/>
</dbReference>
<feature type="domain" description="HTH myb-type" evidence="16">
    <location>
        <begin position="174"/>
        <end position="232"/>
    </location>
</feature>
<evidence type="ECO:0000313" key="17">
    <source>
        <dbReference type="EMBL" id="PPR87240.1"/>
    </source>
</evidence>
<comment type="subcellular location">
    <subcellularLocation>
        <location evidence="1 12">Nucleus</location>
    </subcellularLocation>
</comment>
<dbReference type="OrthoDB" id="60033at2759"/>
<evidence type="ECO:0000256" key="1">
    <source>
        <dbReference type="ARBA" id="ARBA00004123"/>
    </source>
</evidence>
<keyword evidence="9 12" id="KW-0804">Transcription</keyword>
<protein>
    <recommendedName>
        <fullName evidence="12">Two-component response regulator</fullName>
    </recommendedName>
</protein>
<dbReference type="Proteomes" id="UP000239757">
    <property type="component" value="Unassembled WGS sequence"/>
</dbReference>
<comment type="similarity">
    <text evidence="2">Belongs to the ARR family. Type-B subfamily.</text>
</comment>
<evidence type="ECO:0000256" key="8">
    <source>
        <dbReference type="ARBA" id="ARBA00023159"/>
    </source>
</evidence>
<keyword evidence="3 13" id="KW-0597">Phosphoprotein</keyword>
<evidence type="ECO:0000313" key="18">
    <source>
        <dbReference type="Proteomes" id="UP000239757"/>
    </source>
</evidence>
<dbReference type="Gene3D" id="1.10.10.60">
    <property type="entry name" value="Homeodomain-like"/>
    <property type="match status" value="1"/>
</dbReference>
<keyword evidence="8 12" id="KW-0010">Activator</keyword>
<dbReference type="GO" id="GO:0010380">
    <property type="term" value="P:regulation of chlorophyll biosynthetic process"/>
    <property type="evidence" value="ECO:0007669"/>
    <property type="project" value="UniProtKB-ARBA"/>
</dbReference>
<dbReference type="SUPFAM" id="SSF46689">
    <property type="entry name" value="Homeodomain-like"/>
    <property type="match status" value="1"/>
</dbReference>
<evidence type="ECO:0000256" key="12">
    <source>
        <dbReference type="PIRNR" id="PIRNR036392"/>
    </source>
</evidence>
<evidence type="ECO:0000256" key="9">
    <source>
        <dbReference type="ARBA" id="ARBA00023163"/>
    </source>
</evidence>
<dbReference type="InterPro" id="IPR001789">
    <property type="entry name" value="Sig_transdc_resp-reg_receiver"/>
</dbReference>
<dbReference type="GO" id="GO:0009736">
    <property type="term" value="P:cytokinin-activated signaling pathway"/>
    <property type="evidence" value="ECO:0007669"/>
    <property type="project" value="UniProtKB-KW"/>
</dbReference>
<dbReference type="GO" id="GO:0031537">
    <property type="term" value="P:regulation of anthocyanin metabolic process"/>
    <property type="evidence" value="ECO:0007669"/>
    <property type="project" value="UniProtKB-ARBA"/>
</dbReference>
<dbReference type="GO" id="GO:0003700">
    <property type="term" value="F:DNA-binding transcription factor activity"/>
    <property type="evidence" value="ECO:0007669"/>
    <property type="project" value="UniProtKB-UniRule"/>
</dbReference>
<evidence type="ECO:0000256" key="5">
    <source>
        <dbReference type="ARBA" id="ARBA00023012"/>
    </source>
</evidence>
<keyword evidence="4" id="KW-0932">Cytokinin signaling pathway</keyword>
<evidence type="ECO:0000256" key="13">
    <source>
        <dbReference type="PROSITE-ProRule" id="PRU00169"/>
    </source>
</evidence>
<accession>A0A2P5W814</accession>
<dbReference type="GO" id="GO:0005634">
    <property type="term" value="C:nucleus"/>
    <property type="evidence" value="ECO:0007669"/>
    <property type="project" value="UniProtKB-SubCell"/>
</dbReference>
<evidence type="ECO:0000259" key="15">
    <source>
        <dbReference type="PROSITE" id="PS50110"/>
    </source>
</evidence>
<dbReference type="PIRSF" id="PIRSF036392">
    <property type="entry name" value="RR_ARR_type-B"/>
    <property type="match status" value="1"/>
</dbReference>
<feature type="modified residue" description="4-aspartylphosphate" evidence="13">
    <location>
        <position position="76"/>
    </location>
</feature>
<feature type="region of interest" description="Disordered" evidence="14">
    <location>
        <begin position="476"/>
        <end position="495"/>
    </location>
</feature>
<dbReference type="GO" id="GO:1990110">
    <property type="term" value="P:callus formation"/>
    <property type="evidence" value="ECO:0007669"/>
    <property type="project" value="UniProtKB-ARBA"/>
</dbReference>
<dbReference type="NCBIfam" id="TIGR01557">
    <property type="entry name" value="myb_SHAQKYF"/>
    <property type="match status" value="1"/>
</dbReference>
<dbReference type="GO" id="GO:0080036">
    <property type="term" value="P:regulation of cytokinin-activated signaling pathway"/>
    <property type="evidence" value="ECO:0007669"/>
    <property type="project" value="UniProtKB-ARBA"/>
</dbReference>
<evidence type="ECO:0000256" key="4">
    <source>
        <dbReference type="ARBA" id="ARBA00022864"/>
    </source>
</evidence>
<dbReference type="InterPro" id="IPR006447">
    <property type="entry name" value="Myb_dom_plants"/>
</dbReference>
<comment type="function">
    <text evidence="12">Transcriptional activator that binds specific DNA sequence.</text>
</comment>
<dbReference type="PANTHER" id="PTHR43874:SF205">
    <property type="entry name" value="TWO-COMPONENT RESPONSE REGULATOR ORR23"/>
    <property type="match status" value="1"/>
</dbReference>
<dbReference type="CDD" id="cd17584">
    <property type="entry name" value="REC_typeB_ARR-like"/>
    <property type="match status" value="1"/>
</dbReference>
<dbReference type="AlphaFoldDB" id="A0A2P5W814"/>
<dbReference type="Pfam" id="PF00249">
    <property type="entry name" value="Myb_DNA-binding"/>
    <property type="match status" value="1"/>
</dbReference>
<dbReference type="GO" id="GO:0009414">
    <property type="term" value="P:response to water deprivation"/>
    <property type="evidence" value="ECO:0007669"/>
    <property type="project" value="UniProtKB-ARBA"/>
</dbReference>
<dbReference type="PROSITE" id="PS50110">
    <property type="entry name" value="RESPONSE_REGULATORY"/>
    <property type="match status" value="1"/>
</dbReference>
<dbReference type="GO" id="GO:0010492">
    <property type="term" value="P:maintenance of shoot apical meristem identity"/>
    <property type="evidence" value="ECO:0007669"/>
    <property type="project" value="UniProtKB-ARBA"/>
</dbReference>
<dbReference type="FunFam" id="1.10.10.60:FF:000007">
    <property type="entry name" value="Two-component response regulator"/>
    <property type="match status" value="1"/>
</dbReference>
<evidence type="ECO:0000256" key="11">
    <source>
        <dbReference type="ARBA" id="ARBA00061767"/>
    </source>
</evidence>
<proteinExistence type="inferred from homology"/>
<dbReference type="GO" id="GO:0000160">
    <property type="term" value="P:phosphorelay signal transduction system"/>
    <property type="evidence" value="ECO:0007669"/>
    <property type="project" value="UniProtKB-KW"/>
</dbReference>
<keyword evidence="6 12" id="KW-0805">Transcription regulation</keyword>
<dbReference type="GO" id="GO:0003677">
    <property type="term" value="F:DNA binding"/>
    <property type="evidence" value="ECO:0007669"/>
    <property type="project" value="UniProtKB-KW"/>
</dbReference>
<dbReference type="SMART" id="SM00448">
    <property type="entry name" value="REC"/>
    <property type="match status" value="1"/>
</dbReference>
<dbReference type="FunFam" id="3.40.50.2300:FF:000132">
    <property type="entry name" value="Two-component response regulator"/>
    <property type="match status" value="1"/>
</dbReference>
<sequence length="645" mass="70465">MTMEEKLGGSNGEDGGRDRFPIGMRVLAVDDDPICLKVLENLLRKCQYHVTTTNQAITALKMLRENRNRYDLVISDVNMPDMDGFKLLELVGLEMDLPVIMLSAHSDTKLVMKGITHGACDYLLKPVRIEELKNIWQHVVRKKKPDSKDQINASNQDKSRGGTGETGPTSSSSDQKKPRVVWSVELHRKFVSAVNQLGLEKAVPKKILDLMNVEGLTRENVASHLQSKDPSYLRMGSLDGFGDFRTLTGPGRISSASLSSYQPGGLFGRLNSSAALSLRGISSGVIQSGHSQTLSNPINGFGKIQPAVVPANQNQNGTLFQGIPTSINQLSQNKPTNHFGEFNRGNDPNAFGVATNFQDARVTVGGSSNTLPVSSGNPLLLQSNTQQTQHSGAFGNQSSSLGVTSLNQEPFDMNVRGSSNFLDHGRCSENWQSAVQLSSFPSNALSTSEAFSHEQLPNNNLQESISWTSSHLSSSPLDLSSSMANPANLEDSRGNISQVSLNNNVIQNIDYTTKQQWGDSRHDYNGNMNNSFSRGDSLVPASGPMMDQSNLISDKMNDVSLFSQFSGDSTYVVPHLDGEKSAFDTKPRSNEDFLFETKPQNGFNQNSFEPLENIMMSMIKSDQNNETPLMDGEFGFDAYSLGSCI</sequence>
<dbReference type="PANTHER" id="PTHR43874">
    <property type="entry name" value="TWO-COMPONENT RESPONSE REGULATOR"/>
    <property type="match status" value="1"/>
</dbReference>
<keyword evidence="10 12" id="KW-0539">Nucleus</keyword>
<organism evidence="17 18">
    <name type="scientific">Gossypium barbadense</name>
    <name type="common">Sea Island cotton</name>
    <name type="synonym">Hibiscus barbadensis</name>
    <dbReference type="NCBI Taxonomy" id="3634"/>
    <lineage>
        <taxon>Eukaryota</taxon>
        <taxon>Viridiplantae</taxon>
        <taxon>Streptophyta</taxon>
        <taxon>Embryophyta</taxon>
        <taxon>Tracheophyta</taxon>
        <taxon>Spermatophyta</taxon>
        <taxon>Magnoliopsida</taxon>
        <taxon>eudicotyledons</taxon>
        <taxon>Gunneridae</taxon>
        <taxon>Pentapetalae</taxon>
        <taxon>rosids</taxon>
        <taxon>malvids</taxon>
        <taxon>Malvales</taxon>
        <taxon>Malvaceae</taxon>
        <taxon>Malvoideae</taxon>
        <taxon>Gossypium</taxon>
    </lineage>
</organism>
<dbReference type="InterPro" id="IPR011006">
    <property type="entry name" value="CheY-like_superfamily"/>
</dbReference>
<keyword evidence="5 12" id="KW-0902">Two-component regulatory system</keyword>
<gene>
    <name evidence="17" type="ORF">GOBAR_AA33442</name>
</gene>
<evidence type="ECO:0000256" key="7">
    <source>
        <dbReference type="ARBA" id="ARBA00023125"/>
    </source>
</evidence>
<dbReference type="Gene3D" id="3.40.50.2300">
    <property type="match status" value="1"/>
</dbReference>
<reference evidence="17 18" key="1">
    <citation type="submission" date="2015-01" db="EMBL/GenBank/DDBJ databases">
        <title>Genome of allotetraploid Gossypium barbadense reveals genomic plasticity and fiber elongation in cotton evolution.</title>
        <authorList>
            <person name="Chen X."/>
            <person name="Liu X."/>
            <person name="Zhao B."/>
            <person name="Zheng H."/>
            <person name="Hu Y."/>
            <person name="Lu G."/>
            <person name="Yang C."/>
            <person name="Chen J."/>
            <person name="Shan C."/>
            <person name="Zhang L."/>
            <person name="Zhou Y."/>
            <person name="Wang L."/>
            <person name="Guo W."/>
            <person name="Bai Y."/>
            <person name="Ruan J."/>
            <person name="Shangguan X."/>
            <person name="Mao Y."/>
            <person name="Jiang J."/>
            <person name="Zhu Y."/>
            <person name="Lei J."/>
            <person name="Kang H."/>
            <person name="Chen S."/>
            <person name="He X."/>
            <person name="Wang R."/>
            <person name="Wang Y."/>
            <person name="Chen J."/>
            <person name="Wang L."/>
            <person name="Yu S."/>
            <person name="Wang B."/>
            <person name="Wei J."/>
            <person name="Song S."/>
            <person name="Lu X."/>
            <person name="Gao Z."/>
            <person name="Gu W."/>
            <person name="Deng X."/>
            <person name="Ma D."/>
            <person name="Wang S."/>
            <person name="Liang W."/>
            <person name="Fang L."/>
            <person name="Cai C."/>
            <person name="Zhu X."/>
            <person name="Zhou B."/>
            <person name="Zhang Y."/>
            <person name="Chen Z."/>
            <person name="Xu S."/>
            <person name="Zhu R."/>
            <person name="Wang S."/>
            <person name="Zhang T."/>
            <person name="Zhao G."/>
        </authorList>
    </citation>
    <scope>NUCLEOTIDE SEQUENCE [LARGE SCALE GENOMIC DNA]</scope>
    <source>
        <strain evidence="18">cv. Xinhai21</strain>
        <tissue evidence="17">Leaf</tissue>
    </source>
</reference>
<name>A0A2P5W814_GOSBA</name>
<dbReference type="SUPFAM" id="SSF52172">
    <property type="entry name" value="CheY-like"/>
    <property type="match status" value="1"/>
</dbReference>
<evidence type="ECO:0000256" key="3">
    <source>
        <dbReference type="ARBA" id="ARBA00022553"/>
    </source>
</evidence>
<evidence type="ECO:0000256" key="2">
    <source>
        <dbReference type="ARBA" id="ARBA00006015"/>
    </source>
</evidence>
<dbReference type="InterPro" id="IPR001005">
    <property type="entry name" value="SANT/Myb"/>
</dbReference>
<dbReference type="InterPro" id="IPR045279">
    <property type="entry name" value="ARR-like"/>
</dbReference>
<dbReference type="InterPro" id="IPR017930">
    <property type="entry name" value="Myb_dom"/>
</dbReference>
<dbReference type="GO" id="GO:0080022">
    <property type="term" value="P:primary root development"/>
    <property type="evidence" value="ECO:0007669"/>
    <property type="project" value="UniProtKB-ARBA"/>
</dbReference>
<evidence type="ECO:0000256" key="6">
    <source>
        <dbReference type="ARBA" id="ARBA00023015"/>
    </source>
</evidence>
<dbReference type="GO" id="GO:0080113">
    <property type="term" value="P:regulation of seed growth"/>
    <property type="evidence" value="ECO:0007669"/>
    <property type="project" value="UniProtKB-ARBA"/>
</dbReference>
<dbReference type="EMBL" id="KZ668661">
    <property type="protein sequence ID" value="PPR87240.1"/>
    <property type="molecule type" value="Genomic_DNA"/>
</dbReference>
<dbReference type="InterPro" id="IPR017053">
    <property type="entry name" value="Response_reg_B-typ_pln"/>
</dbReference>
<feature type="domain" description="Response regulatory" evidence="15">
    <location>
        <begin position="25"/>
        <end position="140"/>
    </location>
</feature>
<dbReference type="GO" id="GO:0010082">
    <property type="term" value="P:regulation of root meristem growth"/>
    <property type="evidence" value="ECO:0007669"/>
    <property type="project" value="UniProtKB-ARBA"/>
</dbReference>
<evidence type="ECO:0000256" key="14">
    <source>
        <dbReference type="SAM" id="MobiDB-lite"/>
    </source>
</evidence>
<evidence type="ECO:0000259" key="16">
    <source>
        <dbReference type="PROSITE" id="PS51294"/>
    </source>
</evidence>
<dbReference type="Pfam" id="PF00072">
    <property type="entry name" value="Response_reg"/>
    <property type="match status" value="1"/>
</dbReference>
<keyword evidence="7 12" id="KW-0238">DNA-binding</keyword>
<feature type="region of interest" description="Disordered" evidence="14">
    <location>
        <begin position="143"/>
        <end position="178"/>
    </location>
</feature>